<reference evidence="8 9" key="1">
    <citation type="submission" date="2024-04" db="EMBL/GenBank/DDBJ databases">
        <authorList>
            <person name="Fracassetti M."/>
        </authorList>
    </citation>
    <scope>NUCLEOTIDE SEQUENCE [LARGE SCALE GENOMIC DNA]</scope>
</reference>
<dbReference type="Gene3D" id="2.40.330.10">
    <property type="entry name" value="DNA-binding pseudobarrel domain"/>
    <property type="match status" value="1"/>
</dbReference>
<sequence length="382" mass="41729">MSINNFYHQIPSEQQQQQNQWWQQQQMDPSPSTLPNASSSSNSSSPSPSPSNWPPPPLHHQIPNWLSSSSAAAAPNFNLNAADDDSPRQAAAIEKEGMFEKPLTPSDVGKLNRLVIPKQHAERYFPLQGADAVEKGLLLGFEDEAGKCWRFRYSYWNSSQSYVLTKGWSRYVKEKQLDAGDVVLFERHRGDQDRLFIGWRRRGSGGASNNNNVSSNNADHHPQQQQQQHYYSQAVGGGGGGWGRGSVVGGSAVAQPYLEHGGGGGGGGGMLLAQSNVGYQQQPECLHAPGRGGEKETRGAAGGNSRRLRLFGVNMEWQPENDDSSSSTAAAASFTPDLHLQVPSAYPPPQQQQYYSQLPYHKNSNSPPSSSSTGPNHMVRYT</sequence>
<keyword evidence="9" id="KW-1185">Reference proteome</keyword>
<evidence type="ECO:0000313" key="8">
    <source>
        <dbReference type="EMBL" id="CAL1360493.1"/>
    </source>
</evidence>
<protein>
    <recommendedName>
        <fullName evidence="7">TF-B3 domain-containing protein</fullName>
    </recommendedName>
</protein>
<dbReference type="GO" id="GO:0003677">
    <property type="term" value="F:DNA binding"/>
    <property type="evidence" value="ECO:0007669"/>
    <property type="project" value="UniProtKB-KW"/>
</dbReference>
<evidence type="ECO:0000256" key="1">
    <source>
        <dbReference type="ARBA" id="ARBA00004123"/>
    </source>
</evidence>
<dbReference type="InterPro" id="IPR044800">
    <property type="entry name" value="LEC2-like"/>
</dbReference>
<dbReference type="SUPFAM" id="SSF101936">
    <property type="entry name" value="DNA-binding pseudobarrel domain"/>
    <property type="match status" value="1"/>
</dbReference>
<dbReference type="GO" id="GO:0003700">
    <property type="term" value="F:DNA-binding transcription factor activity"/>
    <property type="evidence" value="ECO:0007669"/>
    <property type="project" value="InterPro"/>
</dbReference>
<evidence type="ECO:0000256" key="3">
    <source>
        <dbReference type="ARBA" id="ARBA00023125"/>
    </source>
</evidence>
<keyword evidence="2" id="KW-0805">Transcription regulation</keyword>
<dbReference type="Pfam" id="PF02362">
    <property type="entry name" value="B3"/>
    <property type="match status" value="1"/>
</dbReference>
<feature type="compositionally biased region" description="Low complexity" evidence="6">
    <location>
        <begin position="351"/>
        <end position="372"/>
    </location>
</feature>
<feature type="region of interest" description="Disordered" evidence="6">
    <location>
        <begin position="201"/>
        <end position="235"/>
    </location>
</feature>
<dbReference type="PANTHER" id="PTHR31140:SF70">
    <property type="entry name" value="B3 DOMAIN-CONTAINING PROTEIN OS11G0156000"/>
    <property type="match status" value="1"/>
</dbReference>
<accession>A0AAV2CVD6</accession>
<feature type="compositionally biased region" description="Polar residues" evidence="6">
    <location>
        <begin position="1"/>
        <end position="13"/>
    </location>
</feature>
<dbReference type="SMART" id="SM01019">
    <property type="entry name" value="B3"/>
    <property type="match status" value="1"/>
</dbReference>
<dbReference type="GO" id="GO:0005634">
    <property type="term" value="C:nucleus"/>
    <property type="evidence" value="ECO:0007669"/>
    <property type="project" value="UniProtKB-SubCell"/>
</dbReference>
<feature type="compositionally biased region" description="Low complexity" evidence="6">
    <location>
        <begin position="14"/>
        <end position="46"/>
    </location>
</feature>
<dbReference type="FunFam" id="2.40.330.10:FF:000002">
    <property type="entry name" value="B3 domain-containing protein"/>
    <property type="match status" value="1"/>
</dbReference>
<keyword evidence="5" id="KW-0539">Nucleus</keyword>
<evidence type="ECO:0000256" key="5">
    <source>
        <dbReference type="ARBA" id="ARBA00023242"/>
    </source>
</evidence>
<organism evidence="8 9">
    <name type="scientific">Linum trigynum</name>
    <dbReference type="NCBI Taxonomy" id="586398"/>
    <lineage>
        <taxon>Eukaryota</taxon>
        <taxon>Viridiplantae</taxon>
        <taxon>Streptophyta</taxon>
        <taxon>Embryophyta</taxon>
        <taxon>Tracheophyta</taxon>
        <taxon>Spermatophyta</taxon>
        <taxon>Magnoliopsida</taxon>
        <taxon>eudicotyledons</taxon>
        <taxon>Gunneridae</taxon>
        <taxon>Pentapetalae</taxon>
        <taxon>rosids</taxon>
        <taxon>fabids</taxon>
        <taxon>Malpighiales</taxon>
        <taxon>Linaceae</taxon>
        <taxon>Linum</taxon>
    </lineage>
</organism>
<proteinExistence type="predicted"/>
<dbReference type="PANTHER" id="PTHR31140">
    <property type="entry name" value="B3 DOMAIN-CONTAINING TRANSCRIPTION FACTOR ABI3"/>
    <property type="match status" value="1"/>
</dbReference>
<dbReference type="Proteomes" id="UP001497516">
    <property type="component" value="Chromosome 10"/>
</dbReference>
<evidence type="ECO:0000256" key="4">
    <source>
        <dbReference type="ARBA" id="ARBA00023163"/>
    </source>
</evidence>
<evidence type="ECO:0000313" key="9">
    <source>
        <dbReference type="Proteomes" id="UP001497516"/>
    </source>
</evidence>
<dbReference type="InterPro" id="IPR003340">
    <property type="entry name" value="B3_DNA-bd"/>
</dbReference>
<evidence type="ECO:0000256" key="2">
    <source>
        <dbReference type="ARBA" id="ARBA00023015"/>
    </source>
</evidence>
<dbReference type="EMBL" id="OZ034814">
    <property type="protein sequence ID" value="CAL1360493.1"/>
    <property type="molecule type" value="Genomic_DNA"/>
</dbReference>
<feature type="domain" description="TF-B3" evidence="7">
    <location>
        <begin position="99"/>
        <end position="203"/>
    </location>
</feature>
<feature type="compositionally biased region" description="Low complexity" evidence="6">
    <location>
        <begin position="324"/>
        <end position="333"/>
    </location>
</feature>
<evidence type="ECO:0000259" key="7">
    <source>
        <dbReference type="PROSITE" id="PS50863"/>
    </source>
</evidence>
<keyword evidence="3" id="KW-0238">DNA-binding</keyword>
<feature type="region of interest" description="Disordered" evidence="6">
    <location>
        <begin position="1"/>
        <end position="64"/>
    </location>
</feature>
<dbReference type="InterPro" id="IPR015300">
    <property type="entry name" value="DNA-bd_pseudobarrel_sf"/>
</dbReference>
<gene>
    <name evidence="8" type="ORF">LTRI10_LOCUS7927</name>
</gene>
<dbReference type="PROSITE" id="PS50863">
    <property type="entry name" value="B3"/>
    <property type="match status" value="1"/>
</dbReference>
<dbReference type="AlphaFoldDB" id="A0AAV2CVD6"/>
<feature type="region of interest" description="Disordered" evidence="6">
    <location>
        <begin position="283"/>
        <end position="382"/>
    </location>
</feature>
<feature type="compositionally biased region" description="Low complexity" evidence="6">
    <location>
        <begin position="207"/>
        <end position="234"/>
    </location>
</feature>
<dbReference type="CDD" id="cd10017">
    <property type="entry name" value="B3_DNA"/>
    <property type="match status" value="1"/>
</dbReference>
<feature type="compositionally biased region" description="Pro residues" evidence="6">
    <location>
        <begin position="47"/>
        <end position="58"/>
    </location>
</feature>
<keyword evidence="4" id="KW-0804">Transcription</keyword>
<comment type="subcellular location">
    <subcellularLocation>
        <location evidence="1">Nucleus</location>
    </subcellularLocation>
</comment>
<evidence type="ECO:0000256" key="6">
    <source>
        <dbReference type="SAM" id="MobiDB-lite"/>
    </source>
</evidence>
<name>A0AAV2CVD6_9ROSI</name>